<dbReference type="EMBL" id="UZAF01020409">
    <property type="protein sequence ID" value="VDO69625.1"/>
    <property type="molecule type" value="Genomic_DNA"/>
</dbReference>
<reference evidence="5 6" key="2">
    <citation type="submission" date="2018-11" db="EMBL/GenBank/DDBJ databases">
        <authorList>
            <consortium name="Pathogen Informatics"/>
        </authorList>
    </citation>
    <scope>NUCLEOTIDE SEQUENCE [LARGE SCALE GENOMIC DNA]</scope>
    <source>
        <strain evidence="5 6">MHpl1</strain>
    </source>
</reference>
<dbReference type="PRINTS" id="PR01356">
    <property type="entry name" value="GFGPROTEIN"/>
</dbReference>
<dbReference type="InterPro" id="IPR000086">
    <property type="entry name" value="NUDIX_hydrolase_dom"/>
</dbReference>
<evidence type="ECO:0000313" key="5">
    <source>
        <dbReference type="EMBL" id="VDO69625.1"/>
    </source>
</evidence>
<dbReference type="Gene3D" id="3.40.630.30">
    <property type="match status" value="1"/>
</dbReference>
<dbReference type="InterPro" id="IPR003293">
    <property type="entry name" value="Nudix_hydrolase6-like"/>
</dbReference>
<dbReference type="Gene3D" id="3.90.79.10">
    <property type="entry name" value="Nucleoside Triphosphate Pyrophosphohydrolase"/>
    <property type="match status" value="1"/>
</dbReference>
<keyword evidence="6" id="KW-1185">Reference proteome</keyword>
<dbReference type="PANTHER" id="PTHR13994">
    <property type="entry name" value="NUDIX HYDROLASE RELATED"/>
    <property type="match status" value="1"/>
</dbReference>
<dbReference type="OMA" id="FRHTHNM"/>
<gene>
    <name evidence="5" type="ORF">HPLM_LOCUS18200</name>
</gene>
<dbReference type="PROSITE" id="PS00893">
    <property type="entry name" value="NUDIX_BOX"/>
    <property type="match status" value="1"/>
</dbReference>
<dbReference type="Proteomes" id="UP000268014">
    <property type="component" value="Unassembled WGS sequence"/>
</dbReference>
<evidence type="ECO:0000256" key="2">
    <source>
        <dbReference type="ARBA" id="ARBA00022801"/>
    </source>
</evidence>
<accession>A0A0N4X1K7</accession>
<feature type="domain" description="Nudix hydrolase" evidence="4">
    <location>
        <begin position="1"/>
        <end position="154"/>
    </location>
</feature>
<dbReference type="SUPFAM" id="SSF55811">
    <property type="entry name" value="Nudix"/>
    <property type="match status" value="1"/>
</dbReference>
<dbReference type="PRINTS" id="PR00502">
    <property type="entry name" value="NUDIXFAMILY"/>
</dbReference>
<comment type="similarity">
    <text evidence="1 3">Belongs to the Nudix hydrolase family.</text>
</comment>
<proteinExistence type="inferred from homology"/>
<dbReference type="GO" id="GO:0035529">
    <property type="term" value="F:NADH pyrophosphatase activity"/>
    <property type="evidence" value="ECO:0007669"/>
    <property type="project" value="TreeGrafter"/>
</dbReference>
<sequence length="178" mass="20345">MGLDDSHIIPVLVEKGFSFHHTQPNYLMMTNWLPETPSRLPRHYLGWKYPAGASEPGESIFDTAAREVFEETGVKAIGKAVLCFRQLAMSQYENVGDIFFMCVMDAVDDSKMARETEEAAECKWFTREEIKSLPGNLIRDFHHEVLARYDKWKSAGRPGCHMEPCKLAGKTCNMFYVD</sequence>
<dbReference type="InterPro" id="IPR020476">
    <property type="entry name" value="Nudix_hydrolase"/>
</dbReference>
<dbReference type="WBParaSite" id="HPLM_0001820801-mRNA-1">
    <property type="protein sequence ID" value="HPLM_0001820801-mRNA-1"/>
    <property type="gene ID" value="HPLM_0001820801"/>
</dbReference>
<evidence type="ECO:0000256" key="3">
    <source>
        <dbReference type="RuleBase" id="RU003476"/>
    </source>
</evidence>
<organism evidence="7">
    <name type="scientific">Haemonchus placei</name>
    <name type="common">Barber's pole worm</name>
    <dbReference type="NCBI Taxonomy" id="6290"/>
    <lineage>
        <taxon>Eukaryota</taxon>
        <taxon>Metazoa</taxon>
        <taxon>Ecdysozoa</taxon>
        <taxon>Nematoda</taxon>
        <taxon>Chromadorea</taxon>
        <taxon>Rhabditida</taxon>
        <taxon>Rhabditina</taxon>
        <taxon>Rhabditomorpha</taxon>
        <taxon>Strongyloidea</taxon>
        <taxon>Trichostrongylidae</taxon>
        <taxon>Haemonchus</taxon>
    </lineage>
</organism>
<evidence type="ECO:0000313" key="7">
    <source>
        <dbReference type="WBParaSite" id="HPLM_0001820801-mRNA-1"/>
    </source>
</evidence>
<dbReference type="GO" id="GO:0051287">
    <property type="term" value="F:NAD binding"/>
    <property type="evidence" value="ECO:0007669"/>
    <property type="project" value="TreeGrafter"/>
</dbReference>
<evidence type="ECO:0000313" key="6">
    <source>
        <dbReference type="Proteomes" id="UP000268014"/>
    </source>
</evidence>
<dbReference type="GO" id="GO:0047631">
    <property type="term" value="F:ADP-ribose diphosphatase activity"/>
    <property type="evidence" value="ECO:0007669"/>
    <property type="project" value="TreeGrafter"/>
</dbReference>
<dbReference type="OrthoDB" id="447842at2759"/>
<evidence type="ECO:0000259" key="4">
    <source>
        <dbReference type="PROSITE" id="PS51462"/>
    </source>
</evidence>
<protein>
    <submittedName>
        <fullName evidence="7">Nudix hydrolase domain-containing protein</fullName>
    </submittedName>
</protein>
<dbReference type="AlphaFoldDB" id="A0A0N4X1K7"/>
<dbReference type="InterPro" id="IPR015797">
    <property type="entry name" value="NUDIX_hydrolase-like_dom_sf"/>
</dbReference>
<dbReference type="PANTHER" id="PTHR13994:SF13">
    <property type="entry name" value="FI03680P"/>
    <property type="match status" value="1"/>
</dbReference>
<name>A0A0N4X1K7_HAEPC</name>
<dbReference type="PROSITE" id="PS51462">
    <property type="entry name" value="NUDIX"/>
    <property type="match status" value="1"/>
</dbReference>
<dbReference type="Pfam" id="PF18290">
    <property type="entry name" value="Nudix_hydro"/>
    <property type="match status" value="1"/>
</dbReference>
<dbReference type="InterPro" id="IPR020084">
    <property type="entry name" value="NUDIX_hydrolase_CS"/>
</dbReference>
<dbReference type="InterPro" id="IPR040618">
    <property type="entry name" value="Pre-Nudix"/>
</dbReference>
<reference evidence="7" key="1">
    <citation type="submission" date="2017-02" db="UniProtKB">
        <authorList>
            <consortium name="WormBaseParasite"/>
        </authorList>
    </citation>
    <scope>IDENTIFICATION</scope>
</reference>
<keyword evidence="2 3" id="KW-0378">Hydrolase</keyword>
<evidence type="ECO:0000256" key="1">
    <source>
        <dbReference type="ARBA" id="ARBA00005582"/>
    </source>
</evidence>
<dbReference type="Pfam" id="PF00293">
    <property type="entry name" value="NUDIX"/>
    <property type="match status" value="1"/>
</dbReference>